<gene>
    <name evidence="1" type="ORF">BU25DRAFT_160759</name>
</gene>
<protein>
    <submittedName>
        <fullName evidence="1">Uncharacterized protein</fullName>
    </submittedName>
</protein>
<organism evidence="1 2">
    <name type="scientific">Macroventuria anomochaeta</name>
    <dbReference type="NCBI Taxonomy" id="301207"/>
    <lineage>
        <taxon>Eukaryota</taxon>
        <taxon>Fungi</taxon>
        <taxon>Dikarya</taxon>
        <taxon>Ascomycota</taxon>
        <taxon>Pezizomycotina</taxon>
        <taxon>Dothideomycetes</taxon>
        <taxon>Pleosporomycetidae</taxon>
        <taxon>Pleosporales</taxon>
        <taxon>Pleosporineae</taxon>
        <taxon>Didymellaceae</taxon>
        <taxon>Macroventuria</taxon>
    </lineage>
</organism>
<dbReference type="Proteomes" id="UP000799754">
    <property type="component" value="Unassembled WGS sequence"/>
</dbReference>
<reference evidence="1" key="1">
    <citation type="journal article" date="2020" name="Stud. Mycol.">
        <title>101 Dothideomycetes genomes: a test case for predicting lifestyles and emergence of pathogens.</title>
        <authorList>
            <person name="Haridas S."/>
            <person name="Albert R."/>
            <person name="Binder M."/>
            <person name="Bloem J."/>
            <person name="Labutti K."/>
            <person name="Salamov A."/>
            <person name="Andreopoulos B."/>
            <person name="Baker S."/>
            <person name="Barry K."/>
            <person name="Bills G."/>
            <person name="Bluhm B."/>
            <person name="Cannon C."/>
            <person name="Castanera R."/>
            <person name="Culley D."/>
            <person name="Daum C."/>
            <person name="Ezra D."/>
            <person name="Gonzalez J."/>
            <person name="Henrissat B."/>
            <person name="Kuo A."/>
            <person name="Liang C."/>
            <person name="Lipzen A."/>
            <person name="Lutzoni F."/>
            <person name="Magnuson J."/>
            <person name="Mondo S."/>
            <person name="Nolan M."/>
            <person name="Ohm R."/>
            <person name="Pangilinan J."/>
            <person name="Park H.-J."/>
            <person name="Ramirez L."/>
            <person name="Alfaro M."/>
            <person name="Sun H."/>
            <person name="Tritt A."/>
            <person name="Yoshinaga Y."/>
            <person name="Zwiers L.-H."/>
            <person name="Turgeon B."/>
            <person name="Goodwin S."/>
            <person name="Spatafora J."/>
            <person name="Crous P."/>
            <person name="Grigoriev I."/>
        </authorList>
    </citation>
    <scope>NUCLEOTIDE SEQUENCE</scope>
    <source>
        <strain evidence="1">CBS 525.71</strain>
    </source>
</reference>
<keyword evidence="2" id="KW-1185">Reference proteome</keyword>
<accession>A0ACB6RRH9</accession>
<evidence type="ECO:0000313" key="1">
    <source>
        <dbReference type="EMBL" id="KAF2624394.1"/>
    </source>
</evidence>
<name>A0ACB6RRH9_9PLEO</name>
<evidence type="ECO:0000313" key="2">
    <source>
        <dbReference type="Proteomes" id="UP000799754"/>
    </source>
</evidence>
<comment type="caution">
    <text evidence="1">The sequence shown here is derived from an EMBL/GenBank/DDBJ whole genome shotgun (WGS) entry which is preliminary data.</text>
</comment>
<proteinExistence type="predicted"/>
<sequence length="129" mass="14119">MNLCVGILSLHNGLPVSPTHEAPLSAMQLKSASAAAIHSGASQLHPVDSKWLVRWTTAPTRGRLLSNKDHGPRDSALDLGGSKYSQPCVTDEREETRTTAVERPERCGERVQHRFFDNDMDFPRASGGQ</sequence>
<dbReference type="EMBL" id="MU006731">
    <property type="protein sequence ID" value="KAF2624394.1"/>
    <property type="molecule type" value="Genomic_DNA"/>
</dbReference>